<evidence type="ECO:0000256" key="5">
    <source>
        <dbReference type="ARBA" id="ARBA00031971"/>
    </source>
</evidence>
<dbReference type="InterPro" id="IPR018369">
    <property type="entry name" value="Chaprnonin_Cpn10_CS"/>
</dbReference>
<dbReference type="HAMAP" id="MF_00580">
    <property type="entry name" value="CH10"/>
    <property type="match status" value="1"/>
</dbReference>
<dbReference type="FunFam" id="2.30.33.40:FF:000002">
    <property type="entry name" value="10 kDa chaperonin, mitochondrial"/>
    <property type="match status" value="1"/>
</dbReference>
<keyword evidence="3 6" id="KW-0143">Chaperone</keyword>
<dbReference type="AlphaFoldDB" id="A0AAV8VT04"/>
<dbReference type="GO" id="GO:0005759">
    <property type="term" value="C:mitochondrial matrix"/>
    <property type="evidence" value="ECO:0007669"/>
    <property type="project" value="TreeGrafter"/>
</dbReference>
<dbReference type="GO" id="GO:0051082">
    <property type="term" value="F:unfolded protein binding"/>
    <property type="evidence" value="ECO:0007669"/>
    <property type="project" value="TreeGrafter"/>
</dbReference>
<sequence length="109" mass="11946">MASALPKVATKIKRVFPLFNRVLIKRDEPASQSKGGIVLPENSKGKMLRGTVVAVGPGQRNDHGHQIPMSVKPGDYVVLPDYGGVKIDVDGELYFMFREVDILAKLQLS</sequence>
<dbReference type="Gene3D" id="2.30.33.40">
    <property type="entry name" value="GroES chaperonin"/>
    <property type="match status" value="1"/>
</dbReference>
<proteinExistence type="inferred from homology"/>
<keyword evidence="8" id="KW-1185">Reference proteome</keyword>
<evidence type="ECO:0000256" key="6">
    <source>
        <dbReference type="RuleBase" id="RU003479"/>
    </source>
</evidence>
<evidence type="ECO:0000256" key="3">
    <source>
        <dbReference type="ARBA" id="ARBA00023186"/>
    </source>
</evidence>
<dbReference type="GO" id="GO:0005524">
    <property type="term" value="F:ATP binding"/>
    <property type="evidence" value="ECO:0007669"/>
    <property type="project" value="InterPro"/>
</dbReference>
<accession>A0AAV8VT04</accession>
<organism evidence="7 8">
    <name type="scientific">Exocentrus adspersus</name>
    <dbReference type="NCBI Taxonomy" id="1586481"/>
    <lineage>
        <taxon>Eukaryota</taxon>
        <taxon>Metazoa</taxon>
        <taxon>Ecdysozoa</taxon>
        <taxon>Arthropoda</taxon>
        <taxon>Hexapoda</taxon>
        <taxon>Insecta</taxon>
        <taxon>Pterygota</taxon>
        <taxon>Neoptera</taxon>
        <taxon>Endopterygota</taxon>
        <taxon>Coleoptera</taxon>
        <taxon>Polyphaga</taxon>
        <taxon>Cucujiformia</taxon>
        <taxon>Chrysomeloidea</taxon>
        <taxon>Cerambycidae</taxon>
        <taxon>Lamiinae</taxon>
        <taxon>Acanthocinini</taxon>
        <taxon>Exocentrus</taxon>
    </lineage>
</organism>
<dbReference type="InterPro" id="IPR037124">
    <property type="entry name" value="Chaperonin_GroES_sf"/>
</dbReference>
<name>A0AAV8VT04_9CUCU</name>
<dbReference type="SMART" id="SM00883">
    <property type="entry name" value="Cpn10"/>
    <property type="match status" value="1"/>
</dbReference>
<dbReference type="SUPFAM" id="SSF50129">
    <property type="entry name" value="GroES-like"/>
    <property type="match status" value="1"/>
</dbReference>
<evidence type="ECO:0000313" key="8">
    <source>
        <dbReference type="Proteomes" id="UP001159042"/>
    </source>
</evidence>
<dbReference type="GO" id="GO:0051087">
    <property type="term" value="F:protein-folding chaperone binding"/>
    <property type="evidence" value="ECO:0007669"/>
    <property type="project" value="TreeGrafter"/>
</dbReference>
<dbReference type="Proteomes" id="UP001159042">
    <property type="component" value="Unassembled WGS sequence"/>
</dbReference>
<dbReference type="GO" id="GO:0046872">
    <property type="term" value="F:metal ion binding"/>
    <property type="evidence" value="ECO:0007669"/>
    <property type="project" value="TreeGrafter"/>
</dbReference>
<dbReference type="EMBL" id="JANEYG010000039">
    <property type="protein sequence ID" value="KAJ8916841.1"/>
    <property type="molecule type" value="Genomic_DNA"/>
</dbReference>
<dbReference type="PANTHER" id="PTHR10772">
    <property type="entry name" value="10 KDA HEAT SHOCK PROTEIN"/>
    <property type="match status" value="1"/>
</dbReference>
<dbReference type="Pfam" id="PF00166">
    <property type="entry name" value="Cpn10"/>
    <property type="match status" value="1"/>
</dbReference>
<comment type="caution">
    <text evidence="7">The sequence shown here is derived from an EMBL/GenBank/DDBJ whole genome shotgun (WGS) entry which is preliminary data.</text>
</comment>
<gene>
    <name evidence="7" type="ORF">NQ315_005848</name>
</gene>
<dbReference type="GO" id="GO:0044183">
    <property type="term" value="F:protein folding chaperone"/>
    <property type="evidence" value="ECO:0007669"/>
    <property type="project" value="InterPro"/>
</dbReference>
<dbReference type="CDD" id="cd00320">
    <property type="entry name" value="cpn10"/>
    <property type="match status" value="1"/>
</dbReference>
<evidence type="ECO:0000256" key="1">
    <source>
        <dbReference type="ARBA" id="ARBA00006975"/>
    </source>
</evidence>
<reference evidence="7 8" key="1">
    <citation type="journal article" date="2023" name="Insect Mol. Biol.">
        <title>Genome sequencing provides insights into the evolution of gene families encoding plant cell wall-degrading enzymes in longhorned beetles.</title>
        <authorList>
            <person name="Shin N.R."/>
            <person name="Okamura Y."/>
            <person name="Kirsch R."/>
            <person name="Pauchet Y."/>
        </authorList>
    </citation>
    <scope>NUCLEOTIDE SEQUENCE [LARGE SCALE GENOMIC DNA]</scope>
    <source>
        <strain evidence="7">EAD_L_NR</strain>
    </source>
</reference>
<dbReference type="InterPro" id="IPR020818">
    <property type="entry name" value="Chaperonin_GroES"/>
</dbReference>
<dbReference type="PRINTS" id="PR00297">
    <property type="entry name" value="CHAPERONIN10"/>
</dbReference>
<protein>
    <recommendedName>
        <fullName evidence="2">10 kDa heat shock protein, mitochondrial</fullName>
    </recommendedName>
    <alternativeName>
        <fullName evidence="4">10 kDa chaperonin</fullName>
    </alternativeName>
    <alternativeName>
        <fullName evidence="5">Chaperonin 10</fullName>
    </alternativeName>
</protein>
<dbReference type="PROSITE" id="PS00681">
    <property type="entry name" value="CHAPERONINS_CPN10"/>
    <property type="match status" value="1"/>
</dbReference>
<dbReference type="InterPro" id="IPR011032">
    <property type="entry name" value="GroES-like_sf"/>
</dbReference>
<comment type="similarity">
    <text evidence="1 6">Belongs to the GroES chaperonin family.</text>
</comment>
<dbReference type="PANTHER" id="PTHR10772:SF0">
    <property type="entry name" value="10 KDA HEAT SHOCK PROTEIN, MITOCHONDRIAL"/>
    <property type="match status" value="1"/>
</dbReference>
<evidence type="ECO:0000256" key="2">
    <source>
        <dbReference type="ARBA" id="ARBA00018842"/>
    </source>
</evidence>
<evidence type="ECO:0000256" key="4">
    <source>
        <dbReference type="ARBA" id="ARBA00029976"/>
    </source>
</evidence>
<evidence type="ECO:0000313" key="7">
    <source>
        <dbReference type="EMBL" id="KAJ8916841.1"/>
    </source>
</evidence>